<dbReference type="AlphaFoldDB" id="A0AAW2WLT1"/>
<dbReference type="EMBL" id="JACGWN010000007">
    <property type="protein sequence ID" value="KAL0442752.1"/>
    <property type="molecule type" value="Genomic_DNA"/>
</dbReference>
<feature type="compositionally biased region" description="Basic residues" evidence="1">
    <location>
        <begin position="135"/>
        <end position="150"/>
    </location>
</feature>
<accession>A0AAW2WLT1</accession>
<name>A0AAW2WLT1_9LAMI</name>
<protein>
    <submittedName>
        <fullName evidence="2">Uncharacterized protein</fullName>
    </submittedName>
</protein>
<feature type="compositionally biased region" description="Polar residues" evidence="1">
    <location>
        <begin position="113"/>
        <end position="130"/>
    </location>
</feature>
<sequence>MARFEVGPVPFNPTVGALRIPRPPLSRFLNRPTSPSPPSPAPTSWAGSPTGLGHSPTLAGPAPNRALTTLPILHSISPVTTHSQPSPPTKTRPSALSTPLLNLTITILIAPNSIQGGDSMPTTRVLSSPNGEMKKWRHASAKPRKNVPSR</sequence>
<organism evidence="2">
    <name type="scientific">Sesamum latifolium</name>
    <dbReference type="NCBI Taxonomy" id="2727402"/>
    <lineage>
        <taxon>Eukaryota</taxon>
        <taxon>Viridiplantae</taxon>
        <taxon>Streptophyta</taxon>
        <taxon>Embryophyta</taxon>
        <taxon>Tracheophyta</taxon>
        <taxon>Spermatophyta</taxon>
        <taxon>Magnoliopsida</taxon>
        <taxon>eudicotyledons</taxon>
        <taxon>Gunneridae</taxon>
        <taxon>Pentapetalae</taxon>
        <taxon>asterids</taxon>
        <taxon>lamiids</taxon>
        <taxon>Lamiales</taxon>
        <taxon>Pedaliaceae</taxon>
        <taxon>Sesamum</taxon>
    </lineage>
</organism>
<reference evidence="2" key="2">
    <citation type="journal article" date="2024" name="Plant">
        <title>Genomic evolution and insights into agronomic trait innovations of Sesamum species.</title>
        <authorList>
            <person name="Miao H."/>
            <person name="Wang L."/>
            <person name="Qu L."/>
            <person name="Liu H."/>
            <person name="Sun Y."/>
            <person name="Le M."/>
            <person name="Wang Q."/>
            <person name="Wei S."/>
            <person name="Zheng Y."/>
            <person name="Lin W."/>
            <person name="Duan Y."/>
            <person name="Cao H."/>
            <person name="Xiong S."/>
            <person name="Wang X."/>
            <person name="Wei L."/>
            <person name="Li C."/>
            <person name="Ma Q."/>
            <person name="Ju M."/>
            <person name="Zhao R."/>
            <person name="Li G."/>
            <person name="Mu C."/>
            <person name="Tian Q."/>
            <person name="Mei H."/>
            <person name="Zhang T."/>
            <person name="Gao T."/>
            <person name="Zhang H."/>
        </authorList>
    </citation>
    <scope>NUCLEOTIDE SEQUENCE</scope>
    <source>
        <strain evidence="2">KEN1</strain>
    </source>
</reference>
<feature type="region of interest" description="Disordered" evidence="1">
    <location>
        <begin position="1"/>
        <end position="96"/>
    </location>
</feature>
<proteinExistence type="predicted"/>
<gene>
    <name evidence="2" type="ORF">Slati_1997900</name>
</gene>
<feature type="region of interest" description="Disordered" evidence="1">
    <location>
        <begin position="113"/>
        <end position="150"/>
    </location>
</feature>
<reference evidence="2" key="1">
    <citation type="submission" date="2020-06" db="EMBL/GenBank/DDBJ databases">
        <authorList>
            <person name="Li T."/>
            <person name="Hu X."/>
            <person name="Zhang T."/>
            <person name="Song X."/>
            <person name="Zhang H."/>
            <person name="Dai N."/>
            <person name="Sheng W."/>
            <person name="Hou X."/>
            <person name="Wei L."/>
        </authorList>
    </citation>
    <scope>NUCLEOTIDE SEQUENCE</scope>
    <source>
        <strain evidence="2">KEN1</strain>
        <tissue evidence="2">Leaf</tissue>
    </source>
</reference>
<comment type="caution">
    <text evidence="2">The sequence shown here is derived from an EMBL/GenBank/DDBJ whole genome shotgun (WGS) entry which is preliminary data.</text>
</comment>
<evidence type="ECO:0000313" key="2">
    <source>
        <dbReference type="EMBL" id="KAL0442752.1"/>
    </source>
</evidence>
<evidence type="ECO:0000256" key="1">
    <source>
        <dbReference type="SAM" id="MobiDB-lite"/>
    </source>
</evidence>